<protein>
    <recommendedName>
        <fullName evidence="3">Transcription regulator HTH AraC- type ligand binding domain-containing protein</fullName>
    </recommendedName>
</protein>
<keyword evidence="2" id="KW-1185">Reference proteome</keyword>
<evidence type="ECO:0008006" key="3">
    <source>
        <dbReference type="Google" id="ProtNLM"/>
    </source>
</evidence>
<dbReference type="AlphaFoldDB" id="A0AAE2ZUK9"/>
<dbReference type="EMBL" id="JAICBX010000008">
    <property type="protein sequence ID" value="MBW8640678.1"/>
    <property type="molecule type" value="Genomic_DNA"/>
</dbReference>
<comment type="caution">
    <text evidence="1">The sequence shown here is derived from an EMBL/GenBank/DDBJ whole genome shotgun (WGS) entry which is preliminary data.</text>
</comment>
<dbReference type="Proteomes" id="UP001196509">
    <property type="component" value="Unassembled WGS sequence"/>
</dbReference>
<name>A0AAE2ZUK9_9HYPH</name>
<evidence type="ECO:0000313" key="1">
    <source>
        <dbReference type="EMBL" id="MBW8640678.1"/>
    </source>
</evidence>
<evidence type="ECO:0000313" key="2">
    <source>
        <dbReference type="Proteomes" id="UP001196509"/>
    </source>
</evidence>
<proteinExistence type="predicted"/>
<sequence length="212" mass="23990">MRVLDAIPSIVLDKSVGAEKDLFDAWREIVRDCYDVNPNQDVIAPSEKLKEWLVDSLIFSDVCISSQSFSRHHDHHKTASDYLSLQIYTKGERRGIVNEESSSMKPGEAHIFDFSREFHSFSGNSDVVGVVIPHDAIGYDPGRHPAYFRAYEWISSKLFVTYRVWLPRFRGARFESKKISLSSEDKVVGAQNAATILALKPLAIAPSPYWPS</sequence>
<reference evidence="1" key="1">
    <citation type="submission" date="2021-08" db="EMBL/GenBank/DDBJ databases">
        <title>Hoeflea bacterium WL0058 sp. nov., isolated from the sediment.</title>
        <authorList>
            <person name="Wang L."/>
            <person name="Zhang D."/>
        </authorList>
    </citation>
    <scope>NUCLEOTIDE SEQUENCE</scope>
    <source>
        <strain evidence="1">WL0058</strain>
    </source>
</reference>
<accession>A0AAE2ZUK9</accession>
<gene>
    <name evidence="1" type="ORF">K1W69_26030</name>
</gene>
<organism evidence="1 2">
    <name type="scientific">Flavimaribacter sediminis</name>
    <dbReference type="NCBI Taxonomy" id="2865987"/>
    <lineage>
        <taxon>Bacteria</taxon>
        <taxon>Pseudomonadati</taxon>
        <taxon>Pseudomonadota</taxon>
        <taxon>Alphaproteobacteria</taxon>
        <taxon>Hyphomicrobiales</taxon>
        <taxon>Rhizobiaceae</taxon>
        <taxon>Flavimaribacter</taxon>
    </lineage>
</organism>